<reference evidence="1 2" key="1">
    <citation type="submission" date="2024-01" db="EMBL/GenBank/DDBJ databases">
        <title>Genome assemblies of Stephania.</title>
        <authorList>
            <person name="Yang L."/>
        </authorList>
    </citation>
    <scope>NUCLEOTIDE SEQUENCE [LARGE SCALE GENOMIC DNA]</scope>
    <source>
        <strain evidence="1">JXDWG</strain>
        <tissue evidence="1">Leaf</tissue>
    </source>
</reference>
<accession>A0AAP0KA78</accession>
<comment type="caution">
    <text evidence="1">The sequence shown here is derived from an EMBL/GenBank/DDBJ whole genome shotgun (WGS) entry which is preliminary data.</text>
</comment>
<name>A0AAP0KA78_9MAGN</name>
<dbReference type="EMBL" id="JBBNAG010000003">
    <property type="protein sequence ID" value="KAK9148034.1"/>
    <property type="molecule type" value="Genomic_DNA"/>
</dbReference>
<protein>
    <submittedName>
        <fullName evidence="1">Uncharacterized protein</fullName>
    </submittedName>
</protein>
<evidence type="ECO:0000313" key="1">
    <source>
        <dbReference type="EMBL" id="KAK9148034.1"/>
    </source>
</evidence>
<proteinExistence type="predicted"/>
<dbReference type="Proteomes" id="UP001419268">
    <property type="component" value="Unassembled WGS sequence"/>
</dbReference>
<organism evidence="1 2">
    <name type="scientific">Stephania cephalantha</name>
    <dbReference type="NCBI Taxonomy" id="152367"/>
    <lineage>
        <taxon>Eukaryota</taxon>
        <taxon>Viridiplantae</taxon>
        <taxon>Streptophyta</taxon>
        <taxon>Embryophyta</taxon>
        <taxon>Tracheophyta</taxon>
        <taxon>Spermatophyta</taxon>
        <taxon>Magnoliopsida</taxon>
        <taxon>Ranunculales</taxon>
        <taxon>Menispermaceae</taxon>
        <taxon>Menispermoideae</taxon>
        <taxon>Cissampelideae</taxon>
        <taxon>Stephania</taxon>
    </lineage>
</organism>
<gene>
    <name evidence="1" type="ORF">Scep_006791</name>
</gene>
<evidence type="ECO:0000313" key="2">
    <source>
        <dbReference type="Proteomes" id="UP001419268"/>
    </source>
</evidence>
<keyword evidence="2" id="KW-1185">Reference proteome</keyword>
<dbReference type="AlphaFoldDB" id="A0AAP0KA78"/>
<sequence>MLRRTVEDASEVVVAIADAESVSRRSIERANTRDQRVVANIRVFRGEREVSID</sequence>